<reference evidence="2" key="1">
    <citation type="journal article" date="2003" name="J. Mol. Evol.">
        <title>Frequent mitochondrial gene rearrangements at the hymenopteran nad3-nad5 junction.</title>
        <authorList>
            <person name="Dowton M."/>
            <person name="Castro L.R."/>
            <person name="Campbell S.L."/>
            <person name="Bargon S.D."/>
            <person name="Austin A.D."/>
        </authorList>
    </citation>
    <scope>NUCLEOTIDE SEQUENCE</scope>
    <source>
        <strain evidence="2">M48</strain>
    </source>
</reference>
<keyword evidence="1" id="KW-1133">Transmembrane helix</keyword>
<dbReference type="AlphaFoldDB" id="Q85KH0"/>
<feature type="non-terminal residue" evidence="2">
    <location>
        <position position="1"/>
    </location>
</feature>
<keyword evidence="1" id="KW-0812">Transmembrane</keyword>
<dbReference type="Gene3D" id="1.20.58.1610">
    <property type="entry name" value="NADH:ubiquinone/plastoquinone oxidoreductase, chain 3"/>
    <property type="match status" value="1"/>
</dbReference>
<dbReference type="InterPro" id="IPR038430">
    <property type="entry name" value="NDAH_ubi_oxred_su3_sf"/>
</dbReference>
<keyword evidence="2" id="KW-0496">Mitochondrion</keyword>
<evidence type="ECO:0000256" key="1">
    <source>
        <dbReference type="SAM" id="Phobius"/>
    </source>
</evidence>
<feature type="transmembrane region" description="Helical" evidence="1">
    <location>
        <begin position="20"/>
        <end position="39"/>
    </location>
</feature>
<accession>Q85KH0</accession>
<name>Q85KH0_9HYME</name>
<geneLocation type="mitochondrion" evidence="2"/>
<dbReference type="EMBL" id="AF489478">
    <property type="protein sequence ID" value="AAO49112.1"/>
    <property type="molecule type" value="Genomic_DNA"/>
</dbReference>
<sequence>ELVMLFPYLLSLWISDNNLMFIYLIFLLIFFVGLLVEWMEGLLSWSK</sequence>
<organism evidence="2">
    <name type="scientific">Primeuchroeus sp. M48</name>
    <dbReference type="NCBI Taxonomy" id="161217"/>
    <lineage>
        <taxon>Eukaryota</taxon>
        <taxon>Metazoa</taxon>
        <taxon>Ecdysozoa</taxon>
        <taxon>Arthropoda</taxon>
        <taxon>Hexapoda</taxon>
        <taxon>Insecta</taxon>
        <taxon>Pterygota</taxon>
        <taxon>Neoptera</taxon>
        <taxon>Endopterygota</taxon>
        <taxon>Hymenoptera</taxon>
        <taxon>Apocrita</taxon>
        <taxon>Aculeata</taxon>
        <taxon>Chrysidoidea</taxon>
        <taxon>Chrysididae</taxon>
        <taxon>Chrysidinae</taxon>
        <taxon>Chrysidini</taxon>
        <taxon>Primeuchroeus</taxon>
    </lineage>
</organism>
<proteinExistence type="predicted"/>
<evidence type="ECO:0000313" key="2">
    <source>
        <dbReference type="EMBL" id="AAO49112.1"/>
    </source>
</evidence>
<keyword evidence="1" id="KW-0472">Membrane</keyword>
<protein>
    <submittedName>
        <fullName evidence="2">NADH dehydrogenase 3</fullName>
    </submittedName>
</protein>